<dbReference type="GO" id="GO:0000160">
    <property type="term" value="P:phosphorelay signal transduction system"/>
    <property type="evidence" value="ECO:0007669"/>
    <property type="project" value="InterPro"/>
</dbReference>
<dbReference type="InterPro" id="IPR036390">
    <property type="entry name" value="WH_DNA-bd_sf"/>
</dbReference>
<dbReference type="CDD" id="cd00156">
    <property type="entry name" value="REC"/>
    <property type="match status" value="1"/>
</dbReference>
<dbReference type="Pfam" id="PF00072">
    <property type="entry name" value="Response_reg"/>
    <property type="match status" value="1"/>
</dbReference>
<feature type="domain" description="Response regulatory" evidence="2">
    <location>
        <begin position="38"/>
        <end position="156"/>
    </location>
</feature>
<dbReference type="InterPro" id="IPR011006">
    <property type="entry name" value="CheY-like_superfamily"/>
</dbReference>
<dbReference type="PROSITE" id="PS50110">
    <property type="entry name" value="RESPONSE_REGULATORY"/>
    <property type="match status" value="1"/>
</dbReference>
<dbReference type="Gene3D" id="1.10.10.10">
    <property type="entry name" value="Winged helix-like DNA-binding domain superfamily/Winged helix DNA-binding domain"/>
    <property type="match status" value="1"/>
</dbReference>
<evidence type="ECO:0000256" key="1">
    <source>
        <dbReference type="PROSITE-ProRule" id="PRU00169"/>
    </source>
</evidence>
<evidence type="ECO:0000259" key="2">
    <source>
        <dbReference type="PROSITE" id="PS50110"/>
    </source>
</evidence>
<dbReference type="InterPro" id="IPR036388">
    <property type="entry name" value="WH-like_DNA-bd_sf"/>
</dbReference>
<dbReference type="Proteomes" id="UP000279959">
    <property type="component" value="Chromosome"/>
</dbReference>
<dbReference type="Gene3D" id="3.40.50.2300">
    <property type="match status" value="1"/>
</dbReference>
<gene>
    <name evidence="3" type="ORF">SAMIE_1017410</name>
</gene>
<dbReference type="SUPFAM" id="SSF52172">
    <property type="entry name" value="CheY-like"/>
    <property type="match status" value="1"/>
</dbReference>
<dbReference type="InterPro" id="IPR001789">
    <property type="entry name" value="Sig_transdc_resp-reg_receiver"/>
</dbReference>
<dbReference type="SMART" id="SM00448">
    <property type="entry name" value="REC"/>
    <property type="match status" value="1"/>
</dbReference>
<name>A0A494WBU9_9SPHN</name>
<dbReference type="KEGG" id="sami:SAMIE_1017410"/>
<comment type="caution">
    <text evidence="1">Lacks conserved residue(s) required for the propagation of feature annotation.</text>
</comment>
<proteinExistence type="predicted"/>
<sequence>MKVCANLGLNKNKGHFFVNESSVISLAAIDRPDFIQPAVMVIEHDPAALSDCQHVLGTLGYEYHSATNLGDAIDLLHRVSSIQIILASEQMPHIGGLRVIEELLLRADNGRPVVPIIVTDTLTADFALEALRSKAVDVVVRPFNVDTFATALRRAIGRLREHLDLQRRESLSGIGLQLTRLIASMNEPGGEVSTSGELSDQELNATLQTILSGRSLRMRYFSNRLFADPVWDILLDLMRARLEHQTLSVSSVCIAASVPMTTALRAVKQMTDEGLLRRWPDPKDKRRDLIDLTDTTASYMREYLSVVTRMMARP</sequence>
<reference evidence="3 4" key="1">
    <citation type="submission" date="2018-05" db="EMBL/GenBank/DDBJ databases">
        <title>Complete Genome Sequence of the Nonylphenol-Degrading Bacterium Sphingobium amiense DSM 16289T.</title>
        <authorList>
            <person name="Ootsuka M."/>
            <person name="Nishizawa T."/>
            <person name="Ohta H."/>
        </authorList>
    </citation>
    <scope>NUCLEOTIDE SEQUENCE [LARGE SCALE GENOMIC DNA]</scope>
    <source>
        <strain evidence="3 4">DSM 16289</strain>
    </source>
</reference>
<dbReference type="EMBL" id="AP018664">
    <property type="protein sequence ID" value="BBD98240.1"/>
    <property type="molecule type" value="Genomic_DNA"/>
</dbReference>
<dbReference type="AlphaFoldDB" id="A0A494WBU9"/>
<keyword evidence="4" id="KW-1185">Reference proteome</keyword>
<dbReference type="SUPFAM" id="SSF46785">
    <property type="entry name" value="Winged helix' DNA-binding domain"/>
    <property type="match status" value="1"/>
</dbReference>
<organism evidence="3 4">
    <name type="scientific">Sphingobium amiense</name>
    <dbReference type="NCBI Taxonomy" id="135719"/>
    <lineage>
        <taxon>Bacteria</taxon>
        <taxon>Pseudomonadati</taxon>
        <taxon>Pseudomonadota</taxon>
        <taxon>Alphaproteobacteria</taxon>
        <taxon>Sphingomonadales</taxon>
        <taxon>Sphingomonadaceae</taxon>
        <taxon>Sphingobium</taxon>
    </lineage>
</organism>
<protein>
    <submittedName>
        <fullName evidence="3">Response regulator</fullName>
    </submittedName>
</protein>
<accession>A0A494WBU9</accession>
<evidence type="ECO:0000313" key="3">
    <source>
        <dbReference type="EMBL" id="BBD98240.1"/>
    </source>
</evidence>
<evidence type="ECO:0000313" key="4">
    <source>
        <dbReference type="Proteomes" id="UP000279959"/>
    </source>
</evidence>